<feature type="region of interest" description="Disordered" evidence="1">
    <location>
        <begin position="778"/>
        <end position="850"/>
    </location>
</feature>
<dbReference type="AlphaFoldDB" id="A0ABD3Q884"/>
<feature type="compositionally biased region" description="Low complexity" evidence="1">
    <location>
        <begin position="1130"/>
        <end position="1142"/>
    </location>
</feature>
<feature type="compositionally biased region" description="Polar residues" evidence="1">
    <location>
        <begin position="523"/>
        <end position="538"/>
    </location>
</feature>
<proteinExistence type="predicted"/>
<feature type="region of interest" description="Disordered" evidence="1">
    <location>
        <begin position="1104"/>
        <end position="1167"/>
    </location>
</feature>
<dbReference type="Proteomes" id="UP001516023">
    <property type="component" value="Unassembled WGS sequence"/>
</dbReference>
<feature type="region of interest" description="Disordered" evidence="1">
    <location>
        <begin position="598"/>
        <end position="715"/>
    </location>
</feature>
<feature type="region of interest" description="Disordered" evidence="1">
    <location>
        <begin position="870"/>
        <end position="901"/>
    </location>
</feature>
<feature type="compositionally biased region" description="Polar residues" evidence="1">
    <location>
        <begin position="630"/>
        <end position="649"/>
    </location>
</feature>
<evidence type="ECO:0000256" key="1">
    <source>
        <dbReference type="SAM" id="MobiDB-lite"/>
    </source>
</evidence>
<feature type="compositionally biased region" description="Low complexity" evidence="1">
    <location>
        <begin position="873"/>
        <end position="884"/>
    </location>
</feature>
<feature type="region of interest" description="Disordered" evidence="1">
    <location>
        <begin position="523"/>
        <end position="551"/>
    </location>
</feature>
<feature type="compositionally biased region" description="Polar residues" evidence="1">
    <location>
        <begin position="1150"/>
        <end position="1159"/>
    </location>
</feature>
<feature type="compositionally biased region" description="Polar residues" evidence="1">
    <location>
        <begin position="1104"/>
        <end position="1116"/>
    </location>
</feature>
<dbReference type="EMBL" id="JABMIG020000064">
    <property type="protein sequence ID" value="KAL3796252.1"/>
    <property type="molecule type" value="Genomic_DNA"/>
</dbReference>
<feature type="compositionally biased region" description="Basic and acidic residues" evidence="1">
    <location>
        <begin position="603"/>
        <end position="626"/>
    </location>
</feature>
<evidence type="ECO:0000313" key="3">
    <source>
        <dbReference type="EMBL" id="KAL3796252.1"/>
    </source>
</evidence>
<keyword evidence="2" id="KW-0732">Signal</keyword>
<evidence type="ECO:0000256" key="2">
    <source>
        <dbReference type="SAM" id="SignalP"/>
    </source>
</evidence>
<gene>
    <name evidence="3" type="ORF">HJC23_008572</name>
</gene>
<feature type="compositionally biased region" description="Low complexity" evidence="1">
    <location>
        <begin position="650"/>
        <end position="680"/>
    </location>
</feature>
<organism evidence="3 4">
    <name type="scientific">Cyclotella cryptica</name>
    <dbReference type="NCBI Taxonomy" id="29204"/>
    <lineage>
        <taxon>Eukaryota</taxon>
        <taxon>Sar</taxon>
        <taxon>Stramenopiles</taxon>
        <taxon>Ochrophyta</taxon>
        <taxon>Bacillariophyta</taxon>
        <taxon>Coscinodiscophyceae</taxon>
        <taxon>Thalassiosirophycidae</taxon>
        <taxon>Stephanodiscales</taxon>
        <taxon>Stephanodiscaceae</taxon>
        <taxon>Cyclotella</taxon>
    </lineage>
</organism>
<comment type="caution">
    <text evidence="3">The sequence shown here is derived from an EMBL/GenBank/DDBJ whole genome shotgun (WGS) entry which is preliminary data.</text>
</comment>
<accession>A0ABD3Q884</accession>
<feature type="compositionally biased region" description="Polar residues" evidence="1">
    <location>
        <begin position="816"/>
        <end position="827"/>
    </location>
</feature>
<keyword evidence="4" id="KW-1185">Reference proteome</keyword>
<evidence type="ECO:0008006" key="5">
    <source>
        <dbReference type="Google" id="ProtNLM"/>
    </source>
</evidence>
<feature type="compositionally biased region" description="Low complexity" evidence="1">
    <location>
        <begin position="797"/>
        <end position="810"/>
    </location>
</feature>
<sequence length="1167" mass="123842">MAIPRRRNPGTAKPTCLPLLPLPLLLLLLMTRPTRTAPAGSDNPRPNIFATRSIDLHQCYLNLLTAANYDQFLTQSEFIAFVQLSSNHQVGHVNEWGMNITTFSMLDPRLVGVYNLHACGDALVGCPGIEGIDIGVGGDKLQMESGGSGGLLNQICNETYSVIEEILGGDSAGGGEVVVVPTGEPTVGPTAVVNGTNGVGGDDFNMTLRPSASPSVSPSVSSSMTNSTPGITNACPPIYVPNTPYEASSQVINPNDNSTGSNTKVYACKEAPYTPWCSQVGYEPGVALAWDQAWTVVGECDANVSVDGAGGGGGNDDGIVTTVPSTVTAVSTTTTVASTIVNNTVMPGAVTPSPTPMVVGTSKVPTVENSDDPLYTGTLTIPFQYEIGNDAYLSAQAIETGTNPVNDMLNVLLESTSTLVEEVVVDTFGQTRRGLRSNGGQVRILQVVYSPDTVTIEKLENIYCPTSLPPEALCQTVSCQVDLILTDEPKMSTELRFRNNLYKAIDNGAMSFPEDSNIVYTQSPRSSVSVLPENNAQQPEEGDTESSDGSNKNSWVLPVSITCASVGVLLLSLLLGFHVVRGRHKAEAAMIQQSLEGDDLDDDIKGSGREDYMGQEKNYYQHDVEKGNVMGSSRPMTKQEKQSSNPFIESSSSSFSSSSSSSSYSSSSRSSMSESDVSSSTEDLDERKQNRAEVDTSNLEPYRLPTLAETSNEDLATSGVSLQSTQSMYRAGIEALLKEACPEELENLDNIMKEYEGREEQLIGQLSSMLAAMNRNTVLSDDEKSGGSGENKTLRGSAMSSVTSNTSSTSDYGDLSSRNEADQSQFQGAHPKKESPTEQDKTESENTAAAAAAATLFNSESLSTGVIDHYSSSDDSSSAGSSDWSTDEGLSSVDASMGTEGSVVNTTPSMLAAIGVASSITKQVGLNELASLSSESDEKQTATRRDLNEAIEAGDWSAVSATAALLAKSNTGEHKGYAASISETSISSGSSFGQQSLDRASEFAKLVEEGDWEGIMRAAAQYEGASDTSSLLDSRKSLLDDMSDSEIERGKGEKLSEEENAAIRAEVESLIREVVPDEIDNIDEMLAQFQGREQDLINTLRTMQGQRGGTPTTSPNDVYASPGIISATPSSSSIFESDSIKSPWWDDSSKTTSSFNNGSERSDSSSR</sequence>
<reference evidence="3 4" key="1">
    <citation type="journal article" date="2020" name="G3 (Bethesda)">
        <title>Improved Reference Genome for Cyclotella cryptica CCMP332, a Model for Cell Wall Morphogenesis, Salinity Adaptation, and Lipid Production in Diatoms (Bacillariophyta).</title>
        <authorList>
            <person name="Roberts W.R."/>
            <person name="Downey K.M."/>
            <person name="Ruck E.C."/>
            <person name="Traller J.C."/>
            <person name="Alverson A.J."/>
        </authorList>
    </citation>
    <scope>NUCLEOTIDE SEQUENCE [LARGE SCALE GENOMIC DNA]</scope>
    <source>
        <strain evidence="3 4">CCMP332</strain>
    </source>
</reference>
<feature type="compositionally biased region" description="Basic and acidic residues" evidence="1">
    <location>
        <begin position="685"/>
        <end position="694"/>
    </location>
</feature>
<evidence type="ECO:0000313" key="4">
    <source>
        <dbReference type="Proteomes" id="UP001516023"/>
    </source>
</evidence>
<feature type="signal peptide" evidence="2">
    <location>
        <begin position="1"/>
        <end position="36"/>
    </location>
</feature>
<feature type="compositionally biased region" description="Basic and acidic residues" evidence="1">
    <location>
        <begin position="831"/>
        <end position="844"/>
    </location>
</feature>
<name>A0ABD3Q884_9STRA</name>
<feature type="chain" id="PRO_5044869799" description="Chitin-binding type-3 domain-containing protein" evidence="2">
    <location>
        <begin position="37"/>
        <end position="1167"/>
    </location>
</feature>
<protein>
    <recommendedName>
        <fullName evidence="5">Chitin-binding type-3 domain-containing protein</fullName>
    </recommendedName>
</protein>